<keyword evidence="2" id="KW-1185">Reference proteome</keyword>
<evidence type="ECO:0000313" key="1">
    <source>
        <dbReference type="EMBL" id="MER6615082.1"/>
    </source>
</evidence>
<accession>A0ABV1UXW4</accession>
<gene>
    <name evidence="1" type="ORF">ABT276_17265</name>
</gene>
<dbReference type="RefSeq" id="WP_351976838.1">
    <property type="nucleotide sequence ID" value="NZ_JBEPBX010000014.1"/>
</dbReference>
<dbReference type="Proteomes" id="UP001445472">
    <property type="component" value="Unassembled WGS sequence"/>
</dbReference>
<dbReference type="EMBL" id="JBEPBX010000014">
    <property type="protein sequence ID" value="MER6615082.1"/>
    <property type="molecule type" value="Genomic_DNA"/>
</dbReference>
<evidence type="ECO:0000313" key="2">
    <source>
        <dbReference type="Proteomes" id="UP001445472"/>
    </source>
</evidence>
<proteinExistence type="predicted"/>
<sequence length="51" mass="5534">MNMGVAVLAAFRWWERRRAHQGTAPLVHLSLLGRPVLRSGPAPAGVTGSKR</sequence>
<comment type="caution">
    <text evidence="1">The sequence shown here is derived from an EMBL/GenBank/DDBJ whole genome shotgun (WGS) entry which is preliminary data.</text>
</comment>
<protein>
    <submittedName>
        <fullName evidence="1">Uncharacterized protein</fullName>
    </submittedName>
</protein>
<reference evidence="1 2" key="1">
    <citation type="submission" date="2024-06" db="EMBL/GenBank/DDBJ databases">
        <title>The Natural Products Discovery Center: Release of the First 8490 Sequenced Strains for Exploring Actinobacteria Biosynthetic Diversity.</title>
        <authorList>
            <person name="Kalkreuter E."/>
            <person name="Kautsar S.A."/>
            <person name="Yang D."/>
            <person name="Bader C.D."/>
            <person name="Teijaro C.N."/>
            <person name="Fluegel L."/>
            <person name="Davis C.M."/>
            <person name="Simpson J.R."/>
            <person name="Lauterbach L."/>
            <person name="Steele A.D."/>
            <person name="Gui C."/>
            <person name="Meng S."/>
            <person name="Li G."/>
            <person name="Viehrig K."/>
            <person name="Ye F."/>
            <person name="Su P."/>
            <person name="Kiefer A.F."/>
            <person name="Nichols A."/>
            <person name="Cepeda A.J."/>
            <person name="Yan W."/>
            <person name="Fan B."/>
            <person name="Jiang Y."/>
            <person name="Adhikari A."/>
            <person name="Zheng C.-J."/>
            <person name="Schuster L."/>
            <person name="Cowan T.M."/>
            <person name="Smanski M.J."/>
            <person name="Chevrette M.G."/>
            <person name="De Carvalho L.P.S."/>
            <person name="Shen B."/>
        </authorList>
    </citation>
    <scope>NUCLEOTIDE SEQUENCE [LARGE SCALE GENOMIC DNA]</scope>
    <source>
        <strain evidence="1 2">NPDC000837</strain>
    </source>
</reference>
<name>A0ABV1UXW4_9ACTN</name>
<organism evidence="1 2">
    <name type="scientific">Streptomyces xantholiticus</name>
    <dbReference type="NCBI Taxonomy" id="68285"/>
    <lineage>
        <taxon>Bacteria</taxon>
        <taxon>Bacillati</taxon>
        <taxon>Actinomycetota</taxon>
        <taxon>Actinomycetes</taxon>
        <taxon>Kitasatosporales</taxon>
        <taxon>Streptomycetaceae</taxon>
        <taxon>Streptomyces</taxon>
    </lineage>
</organism>